<gene>
    <name evidence="2" type="ORF">OJ996_00820</name>
</gene>
<dbReference type="EMBL" id="JAPDDR010000001">
    <property type="protein sequence ID" value="MCW1912095.1"/>
    <property type="molecule type" value="Genomic_DNA"/>
</dbReference>
<comment type="caution">
    <text evidence="2">The sequence shown here is derived from an EMBL/GenBank/DDBJ whole genome shotgun (WGS) entry which is preliminary data.</text>
</comment>
<reference evidence="2" key="1">
    <citation type="submission" date="2022-10" db="EMBL/GenBank/DDBJ databases">
        <title>Luteolibacter sp. GHJ8, whole genome shotgun sequencing project.</title>
        <authorList>
            <person name="Zhao G."/>
            <person name="Shen L."/>
        </authorList>
    </citation>
    <scope>NUCLEOTIDE SEQUENCE</scope>
    <source>
        <strain evidence="2">GHJ8</strain>
    </source>
</reference>
<protein>
    <submittedName>
        <fullName evidence="2">Uncharacterized protein</fullName>
    </submittedName>
</protein>
<evidence type="ECO:0000256" key="1">
    <source>
        <dbReference type="SAM" id="SignalP"/>
    </source>
</evidence>
<evidence type="ECO:0000313" key="2">
    <source>
        <dbReference type="EMBL" id="MCW1912095.1"/>
    </source>
</evidence>
<keyword evidence="3" id="KW-1185">Reference proteome</keyword>
<organism evidence="2 3">
    <name type="scientific">Luteolibacter rhizosphaerae</name>
    <dbReference type="NCBI Taxonomy" id="2989719"/>
    <lineage>
        <taxon>Bacteria</taxon>
        <taxon>Pseudomonadati</taxon>
        <taxon>Verrucomicrobiota</taxon>
        <taxon>Verrucomicrobiia</taxon>
        <taxon>Verrucomicrobiales</taxon>
        <taxon>Verrucomicrobiaceae</taxon>
        <taxon>Luteolibacter</taxon>
    </lineage>
</organism>
<keyword evidence="1" id="KW-0732">Signal</keyword>
<sequence>MKAVLVSTLLLALVFPAAAQSKRPERRTLIDRDPDVVHLAEHVKAPIELRVIKESNVFSDKNGKTKLGVLIADQTVTLEAMTEKAYKVRGKGERHGISGWVSPHAFASKDPEFVENLKKLHGRQLEVQKLIEEKQLAIGMTPEEVEKSRGAPVKKLAKKTQKGESGRWEYVDYEQVSHFNYVRDPISGQVFRQLSHVTQEEKNKTVIEFEGGVVTSLEESEQTGGAPVKIIVPPVVLVW</sequence>
<dbReference type="Proteomes" id="UP001165653">
    <property type="component" value="Unassembled WGS sequence"/>
</dbReference>
<dbReference type="RefSeq" id="WP_264510173.1">
    <property type="nucleotide sequence ID" value="NZ_JAPDDR010000001.1"/>
</dbReference>
<name>A0ABT3FYK9_9BACT</name>
<feature type="chain" id="PRO_5047294118" evidence="1">
    <location>
        <begin position="20"/>
        <end position="239"/>
    </location>
</feature>
<feature type="signal peptide" evidence="1">
    <location>
        <begin position="1"/>
        <end position="19"/>
    </location>
</feature>
<evidence type="ECO:0000313" key="3">
    <source>
        <dbReference type="Proteomes" id="UP001165653"/>
    </source>
</evidence>
<proteinExistence type="predicted"/>
<accession>A0ABT3FYK9</accession>